<evidence type="ECO:0000313" key="2">
    <source>
        <dbReference type="Proteomes" id="UP000541421"/>
    </source>
</evidence>
<dbReference type="EMBL" id="JABGBO010000003">
    <property type="protein sequence ID" value="NOL49114.1"/>
    <property type="molecule type" value="Genomic_DNA"/>
</dbReference>
<accession>A0A7Y4L8V0</accession>
<sequence length="604" mass="68563">MILQGLTEYYHRKSNNEETSIAPRGFEAKEIPFVIVLDKSGHFIHLEDTREQDGKRQVGRKFLIPQTKTRSGAKSYEVSNDLWDHYGYVLNTPKEVDGVAKKTAEQISQEEAKNLDMANKQHQSFIERVNEIAQAIPDDEGVRAVKQFLSMPSEIEKVKQSDAWKDCQKIKGCNLSFRLADEPQALVCQSVLVRQWVEHSFSQEGEDGEQAICLVTGQKTKIARLHQGISGVNAKASPFASVNLKAFESYGKEQGMVFPVGEQAMFEYTTALNTLLASENRFRIGDVTAVCWGEKATPLETQLAFLVSSTKDNPDEHIKAVKTVFESLHNGQYVKSDGTSKFYLLGLSPNVARIVVRFWMVSTVAEITKNLAQWFEDIRMDRGENSLYPEYMPMMRLLCNLVLDGKAENLPSNLIADVIQCALNNHPLPMSVLQVALRRNKAEQQVTHGRACLIKAYLNRWIRRYEPTTKELTMSLDKDRLEIGYLLGRLFALLERAQEGASQNLNATIRERYFSAASTTPMSVFPTLIRLMMHHLGKMRASGKDKGKAVYLEKVWLEISDKISDYPSHLDMKQQGFFSLGYTQQRQSFFTKQESQQTESTIEE</sequence>
<dbReference type="CDD" id="cd09757">
    <property type="entry name" value="Cas8c_I-C"/>
    <property type="match status" value="1"/>
</dbReference>
<keyword evidence="2" id="KW-1185">Reference proteome</keyword>
<proteinExistence type="predicted"/>
<dbReference type="Proteomes" id="UP000541421">
    <property type="component" value="Unassembled WGS sequence"/>
</dbReference>
<reference evidence="1 2" key="1">
    <citation type="submission" date="2020-05" db="EMBL/GenBank/DDBJ databases">
        <authorList>
            <person name="Niu N."/>
        </authorList>
    </citation>
    <scope>NUCLEOTIDE SEQUENCE [LARGE SCALE GENOMIC DNA]</scope>
    <source>
        <strain evidence="1 2">LMG10982</strain>
    </source>
</reference>
<dbReference type="RefSeq" id="WP_171588094.1">
    <property type="nucleotide sequence ID" value="NZ_JABGBO010000003.1"/>
</dbReference>
<dbReference type="InterPro" id="IPR010144">
    <property type="entry name" value="CRISPR-assoc_prot_Csd1-typ"/>
</dbReference>
<gene>
    <name evidence="1" type="primary">cas8c</name>
    <name evidence="1" type="ORF">HKX40_03010</name>
</gene>
<protein>
    <submittedName>
        <fullName evidence="1">Type I-C CRISPR-associated protein Cas8c/Csd1</fullName>
    </submittedName>
</protein>
<name>A0A7Y4L8V0_9BURK</name>
<dbReference type="Pfam" id="PF09709">
    <property type="entry name" value="Cas_Csd1"/>
    <property type="match status" value="1"/>
</dbReference>
<dbReference type="AlphaFoldDB" id="A0A7Y4L8V0"/>
<evidence type="ECO:0000313" key="1">
    <source>
        <dbReference type="EMBL" id="NOL49114.1"/>
    </source>
</evidence>
<dbReference type="NCBIfam" id="TIGR01863">
    <property type="entry name" value="cas_Csd1"/>
    <property type="match status" value="1"/>
</dbReference>
<organism evidence="1 2">
    <name type="scientific">Pelistega europaea</name>
    <dbReference type="NCBI Taxonomy" id="106147"/>
    <lineage>
        <taxon>Bacteria</taxon>
        <taxon>Pseudomonadati</taxon>
        <taxon>Pseudomonadota</taxon>
        <taxon>Betaproteobacteria</taxon>
        <taxon>Burkholderiales</taxon>
        <taxon>Alcaligenaceae</taxon>
        <taxon>Pelistega</taxon>
    </lineage>
</organism>
<comment type="caution">
    <text evidence="1">The sequence shown here is derived from an EMBL/GenBank/DDBJ whole genome shotgun (WGS) entry which is preliminary data.</text>
</comment>